<dbReference type="Gene3D" id="1.25.10.10">
    <property type="entry name" value="Leucine-rich Repeat Variant"/>
    <property type="match status" value="1"/>
</dbReference>
<comment type="subcellular location">
    <subcellularLocation>
        <location evidence="1">Endomembrane system</location>
    </subcellularLocation>
</comment>
<dbReference type="GO" id="GO:0012505">
    <property type="term" value="C:endomembrane system"/>
    <property type="evidence" value="ECO:0007669"/>
    <property type="project" value="UniProtKB-SubCell"/>
</dbReference>
<dbReference type="GO" id="GO:0006886">
    <property type="term" value="P:intracellular protein transport"/>
    <property type="evidence" value="ECO:0007669"/>
    <property type="project" value="InterPro"/>
</dbReference>
<protein>
    <submittedName>
        <fullName evidence="7">ARM repeat-containing protein</fullName>
    </submittedName>
</protein>
<dbReference type="GO" id="GO:0030117">
    <property type="term" value="C:membrane coat"/>
    <property type="evidence" value="ECO:0007669"/>
    <property type="project" value="InterPro"/>
</dbReference>
<dbReference type="EMBL" id="ML179041">
    <property type="protein sequence ID" value="THV06757.1"/>
    <property type="molecule type" value="Genomic_DNA"/>
</dbReference>
<organism evidence="7 8">
    <name type="scientific">Dendrothele bispora (strain CBS 962.96)</name>
    <dbReference type="NCBI Taxonomy" id="1314807"/>
    <lineage>
        <taxon>Eukaryota</taxon>
        <taxon>Fungi</taxon>
        <taxon>Dikarya</taxon>
        <taxon>Basidiomycota</taxon>
        <taxon>Agaricomycotina</taxon>
        <taxon>Agaricomycetes</taxon>
        <taxon>Agaricomycetidae</taxon>
        <taxon>Agaricales</taxon>
        <taxon>Agaricales incertae sedis</taxon>
        <taxon>Dendrothele</taxon>
    </lineage>
</organism>
<feature type="region of interest" description="Disordered" evidence="5">
    <location>
        <begin position="610"/>
        <end position="673"/>
    </location>
</feature>
<feature type="domain" description="Clathrin/coatomer adaptor adaptin-like N-terminal" evidence="6">
    <location>
        <begin position="54"/>
        <end position="341"/>
    </location>
</feature>
<dbReference type="GO" id="GO:0016192">
    <property type="term" value="P:vesicle-mediated transport"/>
    <property type="evidence" value="ECO:0007669"/>
    <property type="project" value="InterPro"/>
</dbReference>
<sequence length="821" mass="91236">MDVPFIKSGASSRSHYVLVKNLESTSSLQAADHIIADQVRSTLHDLADPKLSLRRCKDCLIILLYCQSQVSDVSLLDIPLENALSNAATLAAAGQTVADRRIGYRFCAEIMPRNHPLQLLLVNTLRKDLESASISRICLALDYLISSISEDVIPAIQSRLEDLLQHNSPHVRRRVLLVFKSLSQYEPELLEKIADVAIRRMSDRERSVCTASLSVLCTLCQVSQTARPLICRSLDEQLHSTWAASQHGKKKGCLVNLLNTFQVLGTTKSEKNVQVITGIITAAAQNRDHVLLRAAFLALPPFDVQELSIKTSFSPIRDVTSLLSSHDPNDQYLFLTCLDRVNPVFWAGTSVDFPAILKEWEVGQVMRFLDSSESLVRKMTVRILNRVDGNIVDSYYSQSLQTLPQDLNPSAKTEYGCRLLEVLEIRTAEDGENYAKNVHDLLKHMDDAASHESNQPVILEDLVEMVLRHIRQASPDFRLQCATTFLTYLSELDVLLGSMELIITAALSCEYLIQVALSPQSLLLGLSSRLQSCPPAVQDACLLAMTRVAAECEEISQDIVENVSSLGQNSRRYIRRRCEQFVQLQSERDRLARIAQGAKSSSLPDFLESLQSEETDSQSSRSHLSTPLHGPVPLSSSDKSSRKLRYTAYSTPGDASSAQEDLSGGPLSSQEHQQSLKGIALASLVDSTANERQGISRNDLIALDSPAPLIEDPDDELEDISFEQAWQDLTDANNARGWYNDTMDKVVRQLQTLTHVKVQVIESSLPPFVAGELKVLIMPKEDPARGNFAVLRLREEEDNSCLWRLRAGSSTLHESVKNVLS</sequence>
<dbReference type="InterPro" id="IPR011989">
    <property type="entry name" value="ARM-like"/>
</dbReference>
<evidence type="ECO:0000313" key="8">
    <source>
        <dbReference type="Proteomes" id="UP000297245"/>
    </source>
</evidence>
<dbReference type="AlphaFoldDB" id="A0A4S8MU79"/>
<reference evidence="7 8" key="1">
    <citation type="journal article" date="2019" name="Nat. Ecol. Evol.">
        <title>Megaphylogeny resolves global patterns of mushroom evolution.</title>
        <authorList>
            <person name="Varga T."/>
            <person name="Krizsan K."/>
            <person name="Foldi C."/>
            <person name="Dima B."/>
            <person name="Sanchez-Garcia M."/>
            <person name="Sanchez-Ramirez S."/>
            <person name="Szollosi G.J."/>
            <person name="Szarkandi J.G."/>
            <person name="Papp V."/>
            <person name="Albert L."/>
            <person name="Andreopoulos W."/>
            <person name="Angelini C."/>
            <person name="Antonin V."/>
            <person name="Barry K.W."/>
            <person name="Bougher N.L."/>
            <person name="Buchanan P."/>
            <person name="Buyck B."/>
            <person name="Bense V."/>
            <person name="Catcheside P."/>
            <person name="Chovatia M."/>
            <person name="Cooper J."/>
            <person name="Damon W."/>
            <person name="Desjardin D."/>
            <person name="Finy P."/>
            <person name="Geml J."/>
            <person name="Haridas S."/>
            <person name="Hughes K."/>
            <person name="Justo A."/>
            <person name="Karasinski D."/>
            <person name="Kautmanova I."/>
            <person name="Kiss B."/>
            <person name="Kocsube S."/>
            <person name="Kotiranta H."/>
            <person name="LaButti K.M."/>
            <person name="Lechner B.E."/>
            <person name="Liimatainen K."/>
            <person name="Lipzen A."/>
            <person name="Lukacs Z."/>
            <person name="Mihaltcheva S."/>
            <person name="Morgado L.N."/>
            <person name="Niskanen T."/>
            <person name="Noordeloos M.E."/>
            <person name="Ohm R.A."/>
            <person name="Ortiz-Santana B."/>
            <person name="Ovrebo C."/>
            <person name="Racz N."/>
            <person name="Riley R."/>
            <person name="Savchenko A."/>
            <person name="Shiryaev A."/>
            <person name="Soop K."/>
            <person name="Spirin V."/>
            <person name="Szebenyi C."/>
            <person name="Tomsovsky M."/>
            <person name="Tulloss R.E."/>
            <person name="Uehling J."/>
            <person name="Grigoriev I.V."/>
            <person name="Vagvolgyi C."/>
            <person name="Papp T."/>
            <person name="Martin F.M."/>
            <person name="Miettinen O."/>
            <person name="Hibbett D.S."/>
            <person name="Nagy L.G."/>
        </authorList>
    </citation>
    <scope>NUCLEOTIDE SEQUENCE [LARGE SCALE GENOMIC DNA]</scope>
    <source>
        <strain evidence="7 8">CBS 962.96</strain>
    </source>
</reference>
<dbReference type="PANTHER" id="PTHR22780">
    <property type="entry name" value="ADAPTIN, ALPHA/GAMMA/EPSILON"/>
    <property type="match status" value="1"/>
</dbReference>
<evidence type="ECO:0000256" key="1">
    <source>
        <dbReference type="ARBA" id="ARBA00004308"/>
    </source>
</evidence>
<dbReference type="InterPro" id="IPR002553">
    <property type="entry name" value="Clathrin/coatomer_adapt-like_N"/>
</dbReference>
<evidence type="ECO:0000256" key="4">
    <source>
        <dbReference type="ARBA" id="ARBA00023136"/>
    </source>
</evidence>
<keyword evidence="4" id="KW-0472">Membrane</keyword>
<evidence type="ECO:0000256" key="2">
    <source>
        <dbReference type="ARBA" id="ARBA00022448"/>
    </source>
</evidence>
<proteinExistence type="predicted"/>
<dbReference type="Proteomes" id="UP000297245">
    <property type="component" value="Unassembled WGS sequence"/>
</dbReference>
<dbReference type="OrthoDB" id="29308at2759"/>
<dbReference type="Pfam" id="PF01602">
    <property type="entry name" value="Adaptin_N"/>
    <property type="match status" value="1"/>
</dbReference>
<keyword evidence="3" id="KW-0653">Protein transport</keyword>
<evidence type="ECO:0000259" key="6">
    <source>
        <dbReference type="Pfam" id="PF01602"/>
    </source>
</evidence>
<dbReference type="InterPro" id="IPR050840">
    <property type="entry name" value="Adaptor_Complx_Large_Subunit"/>
</dbReference>
<accession>A0A4S8MU79</accession>
<name>A0A4S8MU79_DENBC</name>
<dbReference type="SUPFAM" id="SSF48371">
    <property type="entry name" value="ARM repeat"/>
    <property type="match status" value="1"/>
</dbReference>
<evidence type="ECO:0000256" key="5">
    <source>
        <dbReference type="SAM" id="MobiDB-lite"/>
    </source>
</evidence>
<gene>
    <name evidence="7" type="ORF">K435DRAFT_960355</name>
</gene>
<keyword evidence="8" id="KW-1185">Reference proteome</keyword>
<dbReference type="InterPro" id="IPR016024">
    <property type="entry name" value="ARM-type_fold"/>
</dbReference>
<keyword evidence="2" id="KW-0813">Transport</keyword>
<evidence type="ECO:0000256" key="3">
    <source>
        <dbReference type="ARBA" id="ARBA00022927"/>
    </source>
</evidence>
<evidence type="ECO:0000313" key="7">
    <source>
        <dbReference type="EMBL" id="THV06757.1"/>
    </source>
</evidence>
<feature type="compositionally biased region" description="Polar residues" evidence="5">
    <location>
        <begin position="648"/>
        <end position="673"/>
    </location>
</feature>